<evidence type="ECO:0000313" key="4">
    <source>
        <dbReference type="Proteomes" id="UP000595663"/>
    </source>
</evidence>
<dbReference type="InterPro" id="IPR001387">
    <property type="entry name" value="Cro/C1-type_HTH"/>
</dbReference>
<protein>
    <submittedName>
        <fullName evidence="3">XRE family transcriptional regulator</fullName>
    </submittedName>
</protein>
<organism evidence="3 4">
    <name type="scientific">Amphritea japonica ATCC BAA-1530</name>
    <dbReference type="NCBI Taxonomy" id="1278309"/>
    <lineage>
        <taxon>Bacteria</taxon>
        <taxon>Pseudomonadati</taxon>
        <taxon>Pseudomonadota</taxon>
        <taxon>Gammaproteobacteria</taxon>
        <taxon>Oceanospirillales</taxon>
        <taxon>Oceanospirillaceae</taxon>
        <taxon>Amphritea</taxon>
    </lineage>
</organism>
<dbReference type="Proteomes" id="UP000595663">
    <property type="component" value="Chromosome"/>
</dbReference>
<reference evidence="3 4" key="1">
    <citation type="journal article" date="2008" name="Int. J. Syst. Evol. Microbiol.">
        <title>Amphritea japonica sp. nov. and Amphritea balenae sp. nov., isolated from the sediment adjacent to sperm whale carcasses off Kagoshima, Japan.</title>
        <authorList>
            <person name="Miyazaki M."/>
            <person name="Nogi Y."/>
            <person name="Fujiwara Y."/>
            <person name="Kawato M."/>
            <person name="Nagahama T."/>
            <person name="Kubokawa K."/>
            <person name="Horikoshi K."/>
        </authorList>
    </citation>
    <scope>NUCLEOTIDE SEQUENCE [LARGE SCALE GENOMIC DNA]</scope>
    <source>
        <strain evidence="3 4">ATCC BAA-1530</strain>
    </source>
</reference>
<evidence type="ECO:0000256" key="1">
    <source>
        <dbReference type="ARBA" id="ARBA00023125"/>
    </source>
</evidence>
<evidence type="ECO:0000313" key="3">
    <source>
        <dbReference type="EMBL" id="BBB26901.1"/>
    </source>
</evidence>
<dbReference type="GO" id="GO:0003677">
    <property type="term" value="F:DNA binding"/>
    <property type="evidence" value="ECO:0007669"/>
    <property type="project" value="UniProtKB-KW"/>
</dbReference>
<dbReference type="OrthoDB" id="9814751at2"/>
<dbReference type="Pfam" id="PF01381">
    <property type="entry name" value="HTH_3"/>
    <property type="match status" value="1"/>
</dbReference>
<proteinExistence type="predicted"/>
<dbReference type="CDD" id="cd02209">
    <property type="entry name" value="cupin_XRE_C"/>
    <property type="match status" value="1"/>
</dbReference>
<accession>A0A7R6PD80</accession>
<dbReference type="GO" id="GO:0005829">
    <property type="term" value="C:cytosol"/>
    <property type="evidence" value="ECO:0007669"/>
    <property type="project" value="TreeGrafter"/>
</dbReference>
<keyword evidence="4" id="KW-1185">Reference proteome</keyword>
<dbReference type="SUPFAM" id="SSF51182">
    <property type="entry name" value="RmlC-like cupins"/>
    <property type="match status" value="1"/>
</dbReference>
<dbReference type="Pfam" id="PF07883">
    <property type="entry name" value="Cupin_2"/>
    <property type="match status" value="1"/>
</dbReference>
<dbReference type="RefSeq" id="WP_019620305.1">
    <property type="nucleotide sequence ID" value="NZ_AP014545.1"/>
</dbReference>
<dbReference type="CDD" id="cd00093">
    <property type="entry name" value="HTH_XRE"/>
    <property type="match status" value="1"/>
</dbReference>
<feature type="domain" description="HTH cro/C1-type" evidence="2">
    <location>
        <begin position="7"/>
        <end position="61"/>
    </location>
</feature>
<dbReference type="InterPro" id="IPR010982">
    <property type="entry name" value="Lambda_DNA-bd_dom_sf"/>
</dbReference>
<dbReference type="PROSITE" id="PS50943">
    <property type="entry name" value="HTH_CROC1"/>
    <property type="match status" value="1"/>
</dbReference>
<dbReference type="SMART" id="SM00530">
    <property type="entry name" value="HTH_XRE"/>
    <property type="match status" value="1"/>
</dbReference>
<dbReference type="InterPro" id="IPR011051">
    <property type="entry name" value="RmlC_Cupin_sf"/>
</dbReference>
<dbReference type="EMBL" id="AP014545">
    <property type="protein sequence ID" value="BBB26901.1"/>
    <property type="molecule type" value="Genomic_DNA"/>
</dbReference>
<keyword evidence="1" id="KW-0238">DNA-binding</keyword>
<name>A0A7R6PD80_9GAMM</name>
<dbReference type="InterPro" id="IPR014710">
    <property type="entry name" value="RmlC-like_jellyroll"/>
</dbReference>
<evidence type="ECO:0000259" key="2">
    <source>
        <dbReference type="PROSITE" id="PS50943"/>
    </source>
</evidence>
<dbReference type="InterPro" id="IPR050807">
    <property type="entry name" value="TransReg_Diox_bact_type"/>
</dbReference>
<dbReference type="Gene3D" id="1.10.260.40">
    <property type="entry name" value="lambda repressor-like DNA-binding domains"/>
    <property type="match status" value="1"/>
</dbReference>
<dbReference type="GO" id="GO:0003700">
    <property type="term" value="F:DNA-binding transcription factor activity"/>
    <property type="evidence" value="ECO:0007669"/>
    <property type="project" value="TreeGrafter"/>
</dbReference>
<dbReference type="KEGG" id="ajp:AMJAP_2311"/>
<dbReference type="PANTHER" id="PTHR46797:SF11">
    <property type="entry name" value="HTH-TYPE TRANSCRIPTIONAL REGULATOR PUUR"/>
    <property type="match status" value="1"/>
</dbReference>
<dbReference type="InterPro" id="IPR013096">
    <property type="entry name" value="Cupin_2"/>
</dbReference>
<dbReference type="SUPFAM" id="SSF47413">
    <property type="entry name" value="lambda repressor-like DNA-binding domains"/>
    <property type="match status" value="1"/>
</dbReference>
<dbReference type="PANTHER" id="PTHR46797">
    <property type="entry name" value="HTH-TYPE TRANSCRIPTIONAL REGULATOR"/>
    <property type="match status" value="1"/>
</dbReference>
<gene>
    <name evidence="3" type="ORF">AMJAP_2311</name>
</gene>
<dbReference type="Gene3D" id="2.60.120.10">
    <property type="entry name" value="Jelly Rolls"/>
    <property type="match status" value="1"/>
</dbReference>
<sequence length="181" mass="19931">MDVGERLKLIRKMKGLSQRELAKRVGVTNSTISMIEKNGVSPSVSSLKKVLSGIPISIGDFFTMDIDEGAEPESVVYRHEEMPDIGSNNLSLKLIGARTKGRSMDLLKERYEPGAETGSEMLQHPGEEGGVVVCGEIELTVGFQVYHLKAGDGYYFNSNRPHRFRNISDEVCEIISANPSI</sequence>
<dbReference type="AlphaFoldDB" id="A0A7R6PD80"/>